<dbReference type="RefSeq" id="WP_266069052.1">
    <property type="nucleotide sequence ID" value="NZ_JAPJDA010000008.1"/>
</dbReference>
<evidence type="ECO:0000313" key="4">
    <source>
        <dbReference type="Proteomes" id="UP001148482"/>
    </source>
</evidence>
<gene>
    <name evidence="3" type="ORF">OQ279_06545</name>
</gene>
<organism evidence="3 4">
    <name type="scientific">Salinimicrobium profundisediminis</name>
    <dbReference type="NCBI Taxonomy" id="2994553"/>
    <lineage>
        <taxon>Bacteria</taxon>
        <taxon>Pseudomonadati</taxon>
        <taxon>Bacteroidota</taxon>
        <taxon>Flavobacteriia</taxon>
        <taxon>Flavobacteriales</taxon>
        <taxon>Flavobacteriaceae</taxon>
        <taxon>Salinimicrobium</taxon>
    </lineage>
</organism>
<keyword evidence="2" id="KW-1133">Transmembrane helix</keyword>
<keyword evidence="2" id="KW-0812">Transmembrane</keyword>
<comment type="caution">
    <text evidence="3">The sequence shown here is derived from an EMBL/GenBank/DDBJ whole genome shotgun (WGS) entry which is preliminary data.</text>
</comment>
<protein>
    <submittedName>
        <fullName evidence="3">Uncharacterized protein</fullName>
    </submittedName>
</protein>
<evidence type="ECO:0000256" key="2">
    <source>
        <dbReference type="SAM" id="Phobius"/>
    </source>
</evidence>
<feature type="coiled-coil region" evidence="1">
    <location>
        <begin position="66"/>
        <end position="100"/>
    </location>
</feature>
<accession>A0A9X3CW28</accession>
<feature type="transmembrane region" description="Helical" evidence="2">
    <location>
        <begin position="42"/>
        <end position="63"/>
    </location>
</feature>
<evidence type="ECO:0000313" key="3">
    <source>
        <dbReference type="EMBL" id="MCX2837808.1"/>
    </source>
</evidence>
<feature type="transmembrane region" description="Helical" evidence="2">
    <location>
        <begin position="12"/>
        <end position="30"/>
    </location>
</feature>
<reference evidence="3" key="1">
    <citation type="submission" date="2022-11" db="EMBL/GenBank/DDBJ databases">
        <title>Salinimicrobium profundisediminis sp. nov., isolated from deep-sea sediment of the Mariana Trench.</title>
        <authorList>
            <person name="Fu H."/>
        </authorList>
    </citation>
    <scope>NUCLEOTIDE SEQUENCE</scope>
    <source>
        <strain evidence="3">MT39</strain>
    </source>
</reference>
<dbReference type="Proteomes" id="UP001148482">
    <property type="component" value="Unassembled WGS sequence"/>
</dbReference>
<evidence type="ECO:0000256" key="1">
    <source>
        <dbReference type="SAM" id="Coils"/>
    </source>
</evidence>
<keyword evidence="2" id="KW-0472">Membrane</keyword>
<dbReference type="EMBL" id="JAPJDA010000008">
    <property type="protein sequence ID" value="MCX2837808.1"/>
    <property type="molecule type" value="Genomic_DNA"/>
</dbReference>
<keyword evidence="4" id="KW-1185">Reference proteome</keyword>
<proteinExistence type="predicted"/>
<keyword evidence="1" id="KW-0175">Coiled coil</keyword>
<name>A0A9X3CW28_9FLAO</name>
<dbReference type="AlphaFoldDB" id="A0A9X3CW28"/>
<sequence>MEDNNTNYFVRTLIVFVCIGIGTLIAYNFFKSEPIGEINSGLIILITFLIVLVLSESFDNFSIGRLMTLNRRIEKKERKNIELERKNSELLNQIISITNNQNQSQNLTSVYGDYYADMKKGSQSKEIDQNVVKELLDSIEDTPLIKEQVDLIKEDLDQRKLPYDSPTDEILIKFLAGTQIALQFEVTHNLIFGSQLTLLKELNSIKPEGLPEKDIHSYVSKVFKQFPNAYKDWGYENYLNFLYSHILILKSEQGKIHITKRGVEFLAWMIRNSKREDNPL</sequence>